<dbReference type="GO" id="GO:0008270">
    <property type="term" value="F:zinc ion binding"/>
    <property type="evidence" value="ECO:0007669"/>
    <property type="project" value="UniProtKB-KW"/>
</dbReference>
<proteinExistence type="predicted"/>
<dbReference type="PATRIC" id="fig|285473.5.peg.1232"/>
<gene>
    <name evidence="4" type="ORF">A4G23_01182</name>
</gene>
<reference evidence="4 5" key="1">
    <citation type="submission" date="2016-09" db="EMBL/GenBank/DDBJ databases">
        <title>Streptomyces rubrolavendulae MJM4426 Genome sequencing and assembly.</title>
        <authorList>
            <person name="Kim J.-G."/>
        </authorList>
    </citation>
    <scope>NUCLEOTIDE SEQUENCE [LARGE SCALE GENOMIC DNA]</scope>
    <source>
        <strain evidence="4 5">MJM4426</strain>
    </source>
</reference>
<sequence>MIPDPADPHRPADPALPADPSSRDGRPTAPRPADDPHHPAGQGRAADGSHAPAGSHAAGDGRPASPYGRDSRSRDARRHGPRPPAARRPGGGTRSGLPHHDDRRRTFPQLPAVTAADGAFAATWWGNAWVAALEETALDPARLARGRAYAGRGLVDAITVTPGRVTAYVHGSRVRPYRTQIRLHVLGDDEWETFLDAAAARPDHMAALLDKDVPHALADLTGLLPHAGDLVPDCSCPDDGYPCKHAAALCYQAARLLDEDPFTLFLMRGRGEQEILAALGHRSAARSAAEAGAAPPPPVPTVPAREAVTAVPTAALPPPLPAPAHPGRPPACPEAPGAPDPLALELLATEAAARAHTQLTTGRDPVAGLTPWQDAVRLAAAHPGSGLTASTRALYRDLAAAVGRAPADLARAVAAWRQGGPAGLVVLEEAWDPPAGPFDRARPALAAADFPHFRPWRNRLSTATLQLRYGRDGLWYGYESDAGREDWWPRGIPDTDPVGALSGLLGA</sequence>
<dbReference type="KEGG" id="srn:A4G23_01182"/>
<keyword evidence="1" id="KW-0479">Metal-binding</keyword>
<organism evidence="4 5">
    <name type="scientific">Streptomyces rubrolavendulae</name>
    <dbReference type="NCBI Taxonomy" id="285473"/>
    <lineage>
        <taxon>Bacteria</taxon>
        <taxon>Bacillati</taxon>
        <taxon>Actinomycetota</taxon>
        <taxon>Actinomycetes</taxon>
        <taxon>Kitasatosporales</taxon>
        <taxon>Streptomycetaceae</taxon>
        <taxon>Streptomyces</taxon>
    </lineage>
</organism>
<keyword evidence="1" id="KW-0862">Zinc</keyword>
<dbReference type="Proteomes" id="UP000095349">
    <property type="component" value="Chromosome"/>
</dbReference>
<feature type="compositionally biased region" description="Pro residues" evidence="2">
    <location>
        <begin position="315"/>
        <end position="336"/>
    </location>
</feature>
<evidence type="ECO:0000256" key="1">
    <source>
        <dbReference type="PROSITE-ProRule" id="PRU00325"/>
    </source>
</evidence>
<evidence type="ECO:0000313" key="4">
    <source>
        <dbReference type="EMBL" id="AOT58373.1"/>
    </source>
</evidence>
<dbReference type="PANTHER" id="PTHR38133">
    <property type="entry name" value="SLR1429 PROTEIN"/>
    <property type="match status" value="1"/>
</dbReference>
<dbReference type="AlphaFoldDB" id="A0A1D8FYU9"/>
<accession>A0A1D8FYU9</accession>
<dbReference type="PROSITE" id="PS50966">
    <property type="entry name" value="ZF_SWIM"/>
    <property type="match status" value="1"/>
</dbReference>
<dbReference type="PANTHER" id="PTHR38133:SF1">
    <property type="entry name" value="SLR1429 PROTEIN"/>
    <property type="match status" value="1"/>
</dbReference>
<name>A0A1D8FYU9_9ACTN</name>
<dbReference type="EMBL" id="CP017316">
    <property type="protein sequence ID" value="AOT58373.1"/>
    <property type="molecule type" value="Genomic_DNA"/>
</dbReference>
<feature type="domain" description="SWIM-type" evidence="3">
    <location>
        <begin position="219"/>
        <end position="254"/>
    </location>
</feature>
<feature type="region of interest" description="Disordered" evidence="2">
    <location>
        <begin position="1"/>
        <end position="104"/>
    </location>
</feature>
<keyword evidence="1" id="KW-0863">Zinc-finger</keyword>
<feature type="region of interest" description="Disordered" evidence="2">
    <location>
        <begin position="314"/>
        <end position="336"/>
    </location>
</feature>
<evidence type="ECO:0000259" key="3">
    <source>
        <dbReference type="PROSITE" id="PS50966"/>
    </source>
</evidence>
<feature type="compositionally biased region" description="Basic and acidic residues" evidence="2">
    <location>
        <begin position="1"/>
        <end position="12"/>
    </location>
</feature>
<dbReference type="STRING" id="285473.A4G23_01182"/>
<keyword evidence="5" id="KW-1185">Reference proteome</keyword>
<evidence type="ECO:0000313" key="5">
    <source>
        <dbReference type="Proteomes" id="UP000095349"/>
    </source>
</evidence>
<evidence type="ECO:0000256" key="2">
    <source>
        <dbReference type="SAM" id="MobiDB-lite"/>
    </source>
</evidence>
<feature type="compositionally biased region" description="Basic and acidic residues" evidence="2">
    <location>
        <begin position="21"/>
        <end position="38"/>
    </location>
</feature>
<protein>
    <submittedName>
        <fullName evidence="4">SWIM zinc finger protein</fullName>
    </submittedName>
</protein>
<dbReference type="InterPro" id="IPR007527">
    <property type="entry name" value="Znf_SWIM"/>
</dbReference>
<dbReference type="Pfam" id="PF04434">
    <property type="entry name" value="SWIM"/>
    <property type="match status" value="1"/>
</dbReference>
<feature type="compositionally biased region" description="Low complexity" evidence="2">
    <location>
        <begin position="39"/>
        <end position="61"/>
    </location>
</feature>